<reference evidence="4 5" key="1">
    <citation type="submission" date="2024-04" db="EMBL/GenBank/DDBJ databases">
        <title>Tritrichomonas musculus Genome.</title>
        <authorList>
            <person name="Alves-Ferreira E."/>
            <person name="Grigg M."/>
            <person name="Lorenzi H."/>
            <person name="Galac M."/>
        </authorList>
    </citation>
    <scope>NUCLEOTIDE SEQUENCE [LARGE SCALE GENOMIC DNA]</scope>
    <source>
        <strain evidence="4 5">EAF2021</strain>
    </source>
</reference>
<dbReference type="InterPro" id="IPR043129">
    <property type="entry name" value="ATPase_NBD"/>
</dbReference>
<organism evidence="4 5">
    <name type="scientific">Tritrichomonas musculus</name>
    <dbReference type="NCBI Taxonomy" id="1915356"/>
    <lineage>
        <taxon>Eukaryota</taxon>
        <taxon>Metamonada</taxon>
        <taxon>Parabasalia</taxon>
        <taxon>Tritrichomonadida</taxon>
        <taxon>Tritrichomonadidae</taxon>
        <taxon>Tritrichomonas</taxon>
    </lineage>
</organism>
<sequence length="659" mass="75820">MNKIPYYSVVGIDLGTTFSTIGRVENNGQINLFKDGISSSEWIPSIVAYTNGQDIIVGKLALEEQRKHPENVITDAKRMLGHKYSDPLIQELSKKWLFKIDSDENGDILIKTSMGPKTPVEVCSEIIRYLIELASEQSANNSITHAIISVPANYSSRQRDETKKAGQMAGLEEVHLINEPTAGIISYWFSNYDDCNNFCNSKKVITFDFGGGTLDISIAEVEKNKIESYDVEGNMFLGGRDIDNNLVDYYLKKKKLKKFITSNMRKSGRDGENARVYMRKISEECERVKVAFSGRQKKLSILPGISNNCSEDEVVISFDEFQKLNKKIIDSILGPVDQIFKELERKGKNITKYDIDDILLVGGSSNNKFVIEKLNSYFGKLPIKDREPRNAVVNGAAIDARRRYVDNSIFFSDVKELKRQEVCPLTLGVGSIGDEMVVMIPRGTKIPYEHVHNFTIAHNFVKKVCWNIYETERVKTTKESFIGSINLDVPSRQAGKVPLRLKFSLDEDCILSVKAWVDEKDDDDDYFYYNNKEIIRSELPNRSPEFIKEQVDLGKKLKKQDCIDVDANRLESYWGILHKNVIEFIKKYRFDVDDYDIKEQLKDIESRANEEKNKKINSIEEYDDMIDEYRMLFNDYNNYEKITKDKMTDFLKYYNEIGN</sequence>
<dbReference type="Gene3D" id="3.30.420.40">
    <property type="match status" value="2"/>
</dbReference>
<dbReference type="PRINTS" id="PR00301">
    <property type="entry name" value="HEATSHOCK70"/>
</dbReference>
<dbReference type="InterPro" id="IPR029047">
    <property type="entry name" value="HSP70_peptide-bd_sf"/>
</dbReference>
<evidence type="ECO:0000313" key="4">
    <source>
        <dbReference type="EMBL" id="KAK8880640.1"/>
    </source>
</evidence>
<gene>
    <name evidence="4" type="ORF">M9Y10_003323</name>
</gene>
<keyword evidence="1 3" id="KW-0547">Nucleotide-binding</keyword>
<keyword evidence="2 3" id="KW-0067">ATP-binding</keyword>
<evidence type="ECO:0000256" key="3">
    <source>
        <dbReference type="RuleBase" id="RU003322"/>
    </source>
</evidence>
<dbReference type="SUPFAM" id="SSF53067">
    <property type="entry name" value="Actin-like ATPase domain"/>
    <property type="match status" value="2"/>
</dbReference>
<evidence type="ECO:0000256" key="1">
    <source>
        <dbReference type="ARBA" id="ARBA00022741"/>
    </source>
</evidence>
<evidence type="ECO:0000256" key="2">
    <source>
        <dbReference type="ARBA" id="ARBA00022840"/>
    </source>
</evidence>
<dbReference type="PANTHER" id="PTHR19375">
    <property type="entry name" value="HEAT SHOCK PROTEIN 70KDA"/>
    <property type="match status" value="1"/>
</dbReference>
<dbReference type="PROSITE" id="PS00297">
    <property type="entry name" value="HSP70_1"/>
    <property type="match status" value="1"/>
</dbReference>
<name>A0ABR2JRX7_9EUKA</name>
<evidence type="ECO:0008006" key="6">
    <source>
        <dbReference type="Google" id="ProtNLM"/>
    </source>
</evidence>
<dbReference type="SUPFAM" id="SSF100920">
    <property type="entry name" value="Heat shock protein 70kD (HSP70), peptide-binding domain"/>
    <property type="match status" value="1"/>
</dbReference>
<dbReference type="EMBL" id="JAPFFF010000010">
    <property type="protein sequence ID" value="KAK8880640.1"/>
    <property type="molecule type" value="Genomic_DNA"/>
</dbReference>
<accession>A0ABR2JRX7</accession>
<dbReference type="Proteomes" id="UP001470230">
    <property type="component" value="Unassembled WGS sequence"/>
</dbReference>
<dbReference type="Gene3D" id="3.90.640.10">
    <property type="entry name" value="Actin, Chain A, domain 4"/>
    <property type="match status" value="1"/>
</dbReference>
<comment type="similarity">
    <text evidence="3">Belongs to the heat shock protein 70 family.</text>
</comment>
<dbReference type="Gene3D" id="2.60.34.10">
    <property type="entry name" value="Substrate Binding Domain Of DNAk, Chain A, domain 1"/>
    <property type="match status" value="1"/>
</dbReference>
<keyword evidence="5" id="KW-1185">Reference proteome</keyword>
<dbReference type="InterPro" id="IPR018181">
    <property type="entry name" value="Heat_shock_70_CS"/>
</dbReference>
<dbReference type="InterPro" id="IPR013126">
    <property type="entry name" value="Hsp_70_fam"/>
</dbReference>
<dbReference type="Pfam" id="PF00012">
    <property type="entry name" value="HSP70"/>
    <property type="match status" value="1"/>
</dbReference>
<evidence type="ECO:0000313" key="5">
    <source>
        <dbReference type="Proteomes" id="UP001470230"/>
    </source>
</evidence>
<protein>
    <recommendedName>
        <fullName evidence="6">DnaK protein</fullName>
    </recommendedName>
</protein>
<proteinExistence type="inferred from homology"/>
<comment type="caution">
    <text evidence="4">The sequence shown here is derived from an EMBL/GenBank/DDBJ whole genome shotgun (WGS) entry which is preliminary data.</text>
</comment>